<evidence type="ECO:0000313" key="3">
    <source>
        <dbReference type="Proteomes" id="UP000273143"/>
    </source>
</evidence>
<dbReference type="Pfam" id="PF18925">
    <property type="entry name" value="DUF5675"/>
    <property type="match status" value="1"/>
</dbReference>
<name>A0A3S9XC28_9GAMM</name>
<organism evidence="2 3">
    <name type="scientific">Entomomonas moraniae</name>
    <dbReference type="NCBI Taxonomy" id="2213226"/>
    <lineage>
        <taxon>Bacteria</taxon>
        <taxon>Pseudomonadati</taxon>
        <taxon>Pseudomonadota</taxon>
        <taxon>Gammaproteobacteria</taxon>
        <taxon>Pseudomonadales</taxon>
        <taxon>Pseudomonadaceae</taxon>
        <taxon>Entomomonas</taxon>
    </lineage>
</organism>
<proteinExistence type="predicted"/>
<accession>A0A3S9XC28</accession>
<dbReference type="KEGG" id="emo:DM558_03945"/>
<dbReference type="RefSeq" id="WP_127162145.1">
    <property type="nucleotide sequence ID" value="NZ_CP029822.1"/>
</dbReference>
<reference evidence="3" key="1">
    <citation type="submission" date="2018-06" db="EMBL/GenBank/DDBJ databases">
        <title>Complete genome of Pseudomonas insecticola strain QZS01.</title>
        <authorList>
            <person name="Wang J."/>
            <person name="Su Q."/>
        </authorList>
    </citation>
    <scope>NUCLEOTIDE SEQUENCE [LARGE SCALE GENOMIC DNA]</scope>
    <source>
        <strain evidence="3">QZS01</strain>
    </source>
</reference>
<dbReference type="AlphaFoldDB" id="A0A3S9XC28"/>
<gene>
    <name evidence="2" type="ORF">DM558_03945</name>
</gene>
<dbReference type="InterPro" id="IPR043732">
    <property type="entry name" value="DUF5675"/>
</dbReference>
<dbReference type="Proteomes" id="UP000273143">
    <property type="component" value="Chromosome"/>
</dbReference>
<sequence>MTDKIKLTLVLEKSEYYGTFETITLPDGKTFYTLELPDKGNKRQVSCIPKGTYQCKIFNSAKFGKVYGICGVPNRIAILIHAGNYGGDIDKGYRTDIQDCILL</sequence>
<protein>
    <recommendedName>
        <fullName evidence="1">DUF5675 domain-containing protein</fullName>
    </recommendedName>
</protein>
<dbReference type="EMBL" id="CP029822">
    <property type="protein sequence ID" value="AZS49979.1"/>
    <property type="molecule type" value="Genomic_DNA"/>
</dbReference>
<keyword evidence="3" id="KW-1185">Reference proteome</keyword>
<feature type="domain" description="DUF5675" evidence="1">
    <location>
        <begin position="17"/>
        <end position="90"/>
    </location>
</feature>
<evidence type="ECO:0000259" key="1">
    <source>
        <dbReference type="Pfam" id="PF18925"/>
    </source>
</evidence>
<evidence type="ECO:0000313" key="2">
    <source>
        <dbReference type="EMBL" id="AZS49979.1"/>
    </source>
</evidence>